<name>A0A6J4S3T5_9ACTN</name>
<feature type="compositionally biased region" description="Basic residues" evidence="1">
    <location>
        <begin position="71"/>
        <end position="80"/>
    </location>
</feature>
<dbReference type="EMBL" id="CADCVL010000344">
    <property type="protein sequence ID" value="CAA9488526.1"/>
    <property type="molecule type" value="Genomic_DNA"/>
</dbReference>
<feature type="non-terminal residue" evidence="2">
    <location>
        <position position="1"/>
    </location>
</feature>
<protein>
    <submittedName>
        <fullName evidence="2">Uncharacterized protein conserved in bacteria</fullName>
    </submittedName>
</protein>
<feature type="compositionally biased region" description="Basic residues" evidence="1">
    <location>
        <begin position="46"/>
        <end position="57"/>
    </location>
</feature>
<reference evidence="2" key="1">
    <citation type="submission" date="2020-02" db="EMBL/GenBank/DDBJ databases">
        <authorList>
            <person name="Meier V. D."/>
        </authorList>
    </citation>
    <scope>NUCLEOTIDE SEQUENCE</scope>
    <source>
        <strain evidence="2">AVDCRST_MAG65</strain>
    </source>
</reference>
<feature type="region of interest" description="Disordered" evidence="1">
    <location>
        <begin position="139"/>
        <end position="216"/>
    </location>
</feature>
<sequence length="216" mass="22949">VLRDACRLDIGPADQRQRRASTGGRHRAACRQHRDMEGAGSGPCRGARRQRRRRRAGRPVGARRPGQGGLRVRHRGHSRVGGHPPPPAGSGSLRREPDDVGGGRLRSHHRRAVADRDGHARGSPAAAAVLQAGLADGGPVVRAPLRAGVSPGRVSPDPRGGRARRRRRRRGRRGHPPGSWGDGPAGGRRAAARPQPHSRGADGEPAHTVAARVDEL</sequence>
<accession>A0A6J4S3T5</accession>
<proteinExistence type="predicted"/>
<evidence type="ECO:0000256" key="1">
    <source>
        <dbReference type="SAM" id="MobiDB-lite"/>
    </source>
</evidence>
<feature type="compositionally biased region" description="Basic residues" evidence="1">
    <location>
        <begin position="161"/>
        <end position="175"/>
    </location>
</feature>
<evidence type="ECO:0000313" key="2">
    <source>
        <dbReference type="EMBL" id="CAA9488526.1"/>
    </source>
</evidence>
<organism evidence="2">
    <name type="scientific">uncultured Solirubrobacteraceae bacterium</name>
    <dbReference type="NCBI Taxonomy" id="1162706"/>
    <lineage>
        <taxon>Bacteria</taxon>
        <taxon>Bacillati</taxon>
        <taxon>Actinomycetota</taxon>
        <taxon>Thermoleophilia</taxon>
        <taxon>Solirubrobacterales</taxon>
        <taxon>Solirubrobacteraceae</taxon>
        <taxon>environmental samples</taxon>
    </lineage>
</organism>
<feature type="region of interest" description="Disordered" evidence="1">
    <location>
        <begin position="13"/>
        <end position="125"/>
    </location>
</feature>
<gene>
    <name evidence="2" type="ORF">AVDCRST_MAG65-1883</name>
</gene>
<feature type="non-terminal residue" evidence="2">
    <location>
        <position position="216"/>
    </location>
</feature>
<dbReference type="AlphaFoldDB" id="A0A6J4S3T5"/>